<dbReference type="InterPro" id="IPR036873">
    <property type="entry name" value="Rhodanese-like_dom_sf"/>
</dbReference>
<dbReference type="Pfam" id="PF00581">
    <property type="entry name" value="Rhodanese"/>
    <property type="match status" value="1"/>
</dbReference>
<feature type="region of interest" description="Disordered" evidence="1">
    <location>
        <begin position="1"/>
        <end position="21"/>
    </location>
</feature>
<evidence type="ECO:0000313" key="4">
    <source>
        <dbReference type="Proteomes" id="UP000199451"/>
    </source>
</evidence>
<accession>A0A1G9X968</accession>
<feature type="compositionally biased region" description="Basic and acidic residues" evidence="1">
    <location>
        <begin position="1"/>
        <end position="13"/>
    </location>
</feature>
<dbReference type="OrthoDB" id="3168at2157"/>
<dbReference type="AlphaFoldDB" id="A0A1G9X968"/>
<reference evidence="4" key="1">
    <citation type="submission" date="2016-10" db="EMBL/GenBank/DDBJ databases">
        <authorList>
            <person name="Varghese N."/>
            <person name="Submissions S."/>
        </authorList>
    </citation>
    <scope>NUCLEOTIDE SEQUENCE [LARGE SCALE GENOMIC DNA]</scope>
    <source>
        <strain evidence="4">CGMCC 1.10119</strain>
    </source>
</reference>
<organism evidence="3 4">
    <name type="scientific">Halogranum gelatinilyticum</name>
    <dbReference type="NCBI Taxonomy" id="660521"/>
    <lineage>
        <taxon>Archaea</taxon>
        <taxon>Methanobacteriati</taxon>
        <taxon>Methanobacteriota</taxon>
        <taxon>Stenosarchaea group</taxon>
        <taxon>Halobacteria</taxon>
        <taxon>Halobacteriales</taxon>
        <taxon>Haloferacaceae</taxon>
    </lineage>
</organism>
<keyword evidence="4" id="KW-1185">Reference proteome</keyword>
<dbReference type="Gene3D" id="3.40.250.10">
    <property type="entry name" value="Rhodanese-like domain"/>
    <property type="match status" value="1"/>
</dbReference>
<dbReference type="STRING" id="660521.SAMN04487949_2896"/>
<dbReference type="SUPFAM" id="SSF52821">
    <property type="entry name" value="Rhodanese/Cell cycle control phosphatase"/>
    <property type="match status" value="1"/>
</dbReference>
<evidence type="ECO:0000259" key="2">
    <source>
        <dbReference type="PROSITE" id="PS50206"/>
    </source>
</evidence>
<dbReference type="InterPro" id="IPR001763">
    <property type="entry name" value="Rhodanese-like_dom"/>
</dbReference>
<evidence type="ECO:0000256" key="1">
    <source>
        <dbReference type="SAM" id="MobiDB-lite"/>
    </source>
</evidence>
<dbReference type="Proteomes" id="UP000199451">
    <property type="component" value="Unassembled WGS sequence"/>
</dbReference>
<evidence type="ECO:0000313" key="3">
    <source>
        <dbReference type="EMBL" id="SDM93349.1"/>
    </source>
</evidence>
<dbReference type="PANTHER" id="PTHR43031:SF16">
    <property type="entry name" value="OXIDOREDUCTASE"/>
    <property type="match status" value="1"/>
</dbReference>
<name>A0A1G9X968_9EURY</name>
<feature type="domain" description="Rhodanese" evidence="2">
    <location>
        <begin position="16"/>
        <end position="108"/>
    </location>
</feature>
<dbReference type="PANTHER" id="PTHR43031">
    <property type="entry name" value="FAD-DEPENDENT OXIDOREDUCTASE"/>
    <property type="match status" value="1"/>
</dbReference>
<protein>
    <submittedName>
        <fullName evidence="3">Rhodanese-related sulfurtransferase</fullName>
    </submittedName>
</protein>
<dbReference type="GO" id="GO:0016740">
    <property type="term" value="F:transferase activity"/>
    <property type="evidence" value="ECO:0007669"/>
    <property type="project" value="UniProtKB-KW"/>
</dbReference>
<dbReference type="PROSITE" id="PS50206">
    <property type="entry name" value="RHODANESE_3"/>
    <property type="match status" value="1"/>
</dbReference>
<keyword evidence="3" id="KW-0808">Transferase</keyword>
<dbReference type="RefSeq" id="WP_089698568.1">
    <property type="nucleotide sequence ID" value="NZ_FNHL01000004.1"/>
</dbReference>
<dbReference type="CDD" id="cd00158">
    <property type="entry name" value="RHOD"/>
    <property type="match status" value="1"/>
</dbReference>
<proteinExistence type="predicted"/>
<dbReference type="EMBL" id="FNHL01000004">
    <property type="protein sequence ID" value="SDM93349.1"/>
    <property type="molecule type" value="Genomic_DNA"/>
</dbReference>
<gene>
    <name evidence="3" type="ORF">SAMN04487949_2896</name>
</gene>
<dbReference type="InterPro" id="IPR050229">
    <property type="entry name" value="GlpE_sulfurtransferase"/>
</dbReference>
<dbReference type="SMART" id="SM00450">
    <property type="entry name" value="RHOD"/>
    <property type="match status" value="1"/>
</dbReference>
<sequence length="123" mass="13639">MSSIRPDELDDRLGSSGDEPFLLDIRPTSAYESGALDRSHNIPVYDELRGGDASALRARFGEIPSDRDVVVVCKMGMVAKRATSILREEGYDASTLLGGMSGWRGYQNNSLGYKIRSLVWRLR</sequence>